<accession>A0A8S9PW42</accession>
<comment type="caution">
    <text evidence="2">The sequence shown here is derived from an EMBL/GenBank/DDBJ whole genome shotgun (WGS) entry which is preliminary data.</text>
</comment>
<organism evidence="2 3">
    <name type="scientific">Brassica cretica</name>
    <name type="common">Mustard</name>
    <dbReference type="NCBI Taxonomy" id="69181"/>
    <lineage>
        <taxon>Eukaryota</taxon>
        <taxon>Viridiplantae</taxon>
        <taxon>Streptophyta</taxon>
        <taxon>Embryophyta</taxon>
        <taxon>Tracheophyta</taxon>
        <taxon>Spermatophyta</taxon>
        <taxon>Magnoliopsida</taxon>
        <taxon>eudicotyledons</taxon>
        <taxon>Gunneridae</taxon>
        <taxon>Pentapetalae</taxon>
        <taxon>rosids</taxon>
        <taxon>malvids</taxon>
        <taxon>Brassicales</taxon>
        <taxon>Brassicaceae</taxon>
        <taxon>Brassiceae</taxon>
        <taxon>Brassica</taxon>
    </lineage>
</organism>
<evidence type="ECO:0000313" key="3">
    <source>
        <dbReference type="Proteomes" id="UP000712600"/>
    </source>
</evidence>
<dbReference type="EMBL" id="QGKX02001347">
    <property type="protein sequence ID" value="KAF3522672.1"/>
    <property type="molecule type" value="Genomic_DNA"/>
</dbReference>
<protein>
    <submittedName>
        <fullName evidence="2">Uncharacterized protein</fullName>
    </submittedName>
</protein>
<feature type="transmembrane region" description="Helical" evidence="1">
    <location>
        <begin position="64"/>
        <end position="86"/>
    </location>
</feature>
<keyword evidence="1" id="KW-0472">Membrane</keyword>
<gene>
    <name evidence="2" type="ORF">F2Q69_00047655</name>
</gene>
<proteinExistence type="predicted"/>
<keyword evidence="1" id="KW-1133">Transmembrane helix</keyword>
<name>A0A8S9PW42_BRACR</name>
<sequence>MRPQIFLSNPSSLRARSPASPSLSGAFLLVFLRGASGSVGALLQIVGYQSRLWFFWRTGEPSGVGITLGPLGLLLVTDCARSWVIFEIRDSRNTRRFATIAVLAPVSRSSRLLYQVSPRFSVELLLYVE</sequence>
<dbReference type="Proteomes" id="UP000712600">
    <property type="component" value="Unassembled WGS sequence"/>
</dbReference>
<evidence type="ECO:0000313" key="2">
    <source>
        <dbReference type="EMBL" id="KAF3522672.1"/>
    </source>
</evidence>
<reference evidence="2" key="1">
    <citation type="submission" date="2019-12" db="EMBL/GenBank/DDBJ databases">
        <title>Genome sequencing and annotation of Brassica cretica.</title>
        <authorList>
            <person name="Studholme D.J."/>
            <person name="Sarris P."/>
        </authorList>
    </citation>
    <scope>NUCLEOTIDE SEQUENCE</scope>
    <source>
        <strain evidence="2">PFS-109/04</strain>
        <tissue evidence="2">Leaf</tissue>
    </source>
</reference>
<keyword evidence="1" id="KW-0812">Transmembrane</keyword>
<dbReference type="AlphaFoldDB" id="A0A8S9PW42"/>
<evidence type="ECO:0000256" key="1">
    <source>
        <dbReference type="SAM" id="Phobius"/>
    </source>
</evidence>